<name>A0A9P9Y030_9HYPO</name>
<dbReference type="EMBL" id="JAGIXG020000030">
    <property type="protein sequence ID" value="KAI6780630.1"/>
    <property type="molecule type" value="Genomic_DNA"/>
</dbReference>
<sequence>MFASLSRLTRRAVGIQDINNEPGDGGQLIGLQGNVSGTITVLTDTTMVLTNFTIEDVGRGDLEWRGFESTSTPEQAVVVAKEGINAAADKARVELTLVEGREGEQVFAVVAIKPGEGDASQLPQPPSGEGEDESSSDGNKKTRCCG</sequence>
<dbReference type="RefSeq" id="XP_051361486.1">
    <property type="nucleotide sequence ID" value="XM_051507360.1"/>
</dbReference>
<dbReference type="GeneID" id="75835019"/>
<feature type="region of interest" description="Disordered" evidence="1">
    <location>
        <begin position="114"/>
        <end position="146"/>
    </location>
</feature>
<evidence type="ECO:0000313" key="3">
    <source>
        <dbReference type="Proteomes" id="UP001055219"/>
    </source>
</evidence>
<dbReference type="AlphaFoldDB" id="A0A9P9Y030"/>
<protein>
    <submittedName>
        <fullName evidence="2">Uncharacterized protein</fullName>
    </submittedName>
</protein>
<dbReference type="Proteomes" id="UP001055219">
    <property type="component" value="Unassembled WGS sequence"/>
</dbReference>
<organism evidence="2 3">
    <name type="scientific">Emericellopsis cladophorae</name>
    <dbReference type="NCBI Taxonomy" id="2686198"/>
    <lineage>
        <taxon>Eukaryota</taxon>
        <taxon>Fungi</taxon>
        <taxon>Dikarya</taxon>
        <taxon>Ascomycota</taxon>
        <taxon>Pezizomycotina</taxon>
        <taxon>Sordariomycetes</taxon>
        <taxon>Hypocreomycetidae</taxon>
        <taxon>Hypocreales</taxon>
        <taxon>Bionectriaceae</taxon>
        <taxon>Emericellopsis</taxon>
    </lineage>
</organism>
<evidence type="ECO:0000313" key="2">
    <source>
        <dbReference type="EMBL" id="KAI6780630.1"/>
    </source>
</evidence>
<evidence type="ECO:0000256" key="1">
    <source>
        <dbReference type="SAM" id="MobiDB-lite"/>
    </source>
</evidence>
<keyword evidence="3" id="KW-1185">Reference proteome</keyword>
<comment type="caution">
    <text evidence="2">The sequence shown here is derived from an EMBL/GenBank/DDBJ whole genome shotgun (WGS) entry which is preliminary data.</text>
</comment>
<accession>A0A9P9Y030</accession>
<gene>
    <name evidence="2" type="ORF">J7T54_008549</name>
</gene>
<proteinExistence type="predicted"/>
<reference evidence="2" key="1">
    <citation type="journal article" date="2021" name="J Fungi (Basel)">
        <title>Genomic and Metabolomic Analyses of the Marine Fungus Emericellopsis cladophorae: Insights into Saltwater Adaptability Mechanisms and Its Biosynthetic Potential.</title>
        <authorList>
            <person name="Goncalves M.F.M."/>
            <person name="Hilario S."/>
            <person name="Van de Peer Y."/>
            <person name="Esteves A.C."/>
            <person name="Alves A."/>
        </authorList>
    </citation>
    <scope>NUCLEOTIDE SEQUENCE</scope>
    <source>
        <strain evidence="2">MUM 19.33</strain>
    </source>
</reference>
<reference evidence="2" key="2">
    <citation type="submission" date="2022-07" db="EMBL/GenBank/DDBJ databases">
        <authorList>
            <person name="Goncalves M.F.M."/>
            <person name="Hilario S."/>
            <person name="Van De Peer Y."/>
            <person name="Esteves A.C."/>
            <person name="Alves A."/>
        </authorList>
    </citation>
    <scope>NUCLEOTIDE SEQUENCE</scope>
    <source>
        <strain evidence="2">MUM 19.33</strain>
    </source>
</reference>